<dbReference type="AlphaFoldDB" id="A0A427Y468"/>
<protein>
    <submittedName>
        <fullName evidence="1">Uncharacterized protein</fullName>
    </submittedName>
</protein>
<dbReference type="GeneID" id="39588610"/>
<dbReference type="Proteomes" id="UP000279236">
    <property type="component" value="Unassembled WGS sequence"/>
</dbReference>
<dbReference type="RefSeq" id="XP_028478667.1">
    <property type="nucleotide sequence ID" value="XM_028619695.1"/>
</dbReference>
<proteinExistence type="predicted"/>
<gene>
    <name evidence="1" type="ORF">EHS24_004067</name>
</gene>
<organism evidence="1 2">
    <name type="scientific">Apiotrichum porosum</name>
    <dbReference type="NCBI Taxonomy" id="105984"/>
    <lineage>
        <taxon>Eukaryota</taxon>
        <taxon>Fungi</taxon>
        <taxon>Dikarya</taxon>
        <taxon>Basidiomycota</taxon>
        <taxon>Agaricomycotina</taxon>
        <taxon>Tremellomycetes</taxon>
        <taxon>Trichosporonales</taxon>
        <taxon>Trichosporonaceae</taxon>
        <taxon>Apiotrichum</taxon>
    </lineage>
</organism>
<dbReference type="EMBL" id="RSCE01000002">
    <property type="protein sequence ID" value="RSH85882.1"/>
    <property type="molecule type" value="Genomic_DNA"/>
</dbReference>
<evidence type="ECO:0000313" key="1">
    <source>
        <dbReference type="EMBL" id="RSH85882.1"/>
    </source>
</evidence>
<keyword evidence="2" id="KW-1185">Reference proteome</keyword>
<comment type="caution">
    <text evidence="1">The sequence shown here is derived from an EMBL/GenBank/DDBJ whole genome shotgun (WGS) entry which is preliminary data.</text>
</comment>
<sequence>MAPEPLPFIKDDKSAMYAWSALARYLCLTRQQVYWIFNSPVFDRDDFRALGGYRTVLKVTQLFKAAVTRDSNAELRVFSMDDLDAREMCQPEQTTWSGDYPIATHLQLVRLDNLSAVNAQDTIEYKQVLDIGRQPQETWDLTAASMYFKTKRKASKFALSMFKNIYAETHDTTGTGVAPEFYHLTS</sequence>
<evidence type="ECO:0000313" key="2">
    <source>
        <dbReference type="Proteomes" id="UP000279236"/>
    </source>
</evidence>
<accession>A0A427Y468</accession>
<reference evidence="1 2" key="1">
    <citation type="submission" date="2018-11" db="EMBL/GenBank/DDBJ databases">
        <title>Genome sequence of Apiotrichum porosum DSM 27194.</title>
        <authorList>
            <person name="Aliyu H."/>
            <person name="Gorte O."/>
            <person name="Ochsenreither K."/>
        </authorList>
    </citation>
    <scope>NUCLEOTIDE SEQUENCE [LARGE SCALE GENOMIC DNA]</scope>
    <source>
        <strain evidence="1 2">DSM 27194</strain>
    </source>
</reference>
<name>A0A427Y468_9TREE</name>